<accession>A0ABR1DUQ7</accession>
<proteinExistence type="predicted"/>
<dbReference type="InterPro" id="IPR036291">
    <property type="entry name" value="NAD(P)-bd_dom_sf"/>
</dbReference>
<evidence type="ECO:0000313" key="1">
    <source>
        <dbReference type="EMBL" id="KAK6754154.1"/>
    </source>
</evidence>
<dbReference type="PANTHER" id="PTHR44252">
    <property type="entry name" value="D-ERYTHRULOSE REDUCTASE"/>
    <property type="match status" value="1"/>
</dbReference>
<dbReference type="InterPro" id="IPR002347">
    <property type="entry name" value="SDR_fam"/>
</dbReference>
<name>A0ABR1DUQ7_NECAM</name>
<evidence type="ECO:0000313" key="2">
    <source>
        <dbReference type="Proteomes" id="UP001303046"/>
    </source>
</evidence>
<dbReference type="GO" id="GO:0006006">
    <property type="term" value="P:glucose metabolic process"/>
    <property type="evidence" value="ECO:0007669"/>
    <property type="project" value="TreeGrafter"/>
</dbReference>
<dbReference type="SUPFAM" id="SSF51735">
    <property type="entry name" value="NAD(P)-binding Rossmann-fold domains"/>
    <property type="match status" value="1"/>
</dbReference>
<dbReference type="GO" id="GO:0004090">
    <property type="term" value="F:carbonyl reductase (NADPH) activity"/>
    <property type="evidence" value="ECO:0007669"/>
    <property type="project" value="TreeGrafter"/>
</dbReference>
<dbReference type="GO" id="GO:0005997">
    <property type="term" value="P:xylulose metabolic process"/>
    <property type="evidence" value="ECO:0007669"/>
    <property type="project" value="TreeGrafter"/>
</dbReference>
<dbReference type="GO" id="GO:0050038">
    <property type="term" value="F:L-xylulose reductase (NADPH) activity"/>
    <property type="evidence" value="ECO:0007669"/>
    <property type="project" value="TreeGrafter"/>
</dbReference>
<dbReference type="InterPro" id="IPR051737">
    <property type="entry name" value="L-xylulose/Carbonyl_redctase"/>
</dbReference>
<dbReference type="EMBL" id="JAVFWL010000005">
    <property type="protein sequence ID" value="KAK6754154.1"/>
    <property type="molecule type" value="Genomic_DNA"/>
</dbReference>
<protein>
    <submittedName>
        <fullName evidence="1">Uncharacterized protein</fullName>
    </submittedName>
</protein>
<dbReference type="CTD" id="25355473"/>
<dbReference type="Proteomes" id="UP001303046">
    <property type="component" value="Unassembled WGS sequence"/>
</dbReference>
<sequence length="247" mass="26365">MSASYDFKGKKALVTGASKGIGCAIAAALSQAGAKVVALARDKEKLEELRKNHSNISIVVGDVTSSESSLRALLAPYQPFDILINNAGTGFVEPCHSLTEDAITKQLDVNLKAPIILTKIVTSEMIRNSVRGAVVNISSQASMRPLEHHTVYCASKAGLDMAARCFAKELGQYGIRVNCVNPTVVMTELGKMAWSDPNKSEPLLSQMPISRFAEIEEVVNAVMFLLSDAASMTTGMALPVDGGFTQM</sequence>
<dbReference type="Gene3D" id="3.40.50.720">
    <property type="entry name" value="NAD(P)-binding Rossmann-like Domain"/>
    <property type="match status" value="1"/>
</dbReference>
<keyword evidence="2" id="KW-1185">Reference proteome</keyword>
<reference evidence="1 2" key="1">
    <citation type="submission" date="2023-08" db="EMBL/GenBank/DDBJ databases">
        <title>A Necator americanus chromosomal reference genome.</title>
        <authorList>
            <person name="Ilik V."/>
            <person name="Petrzelkova K.J."/>
            <person name="Pardy F."/>
            <person name="Fuh T."/>
            <person name="Niatou-Singa F.S."/>
            <person name="Gouil Q."/>
            <person name="Baker L."/>
            <person name="Ritchie M.E."/>
            <person name="Jex A.R."/>
            <person name="Gazzola D."/>
            <person name="Li H."/>
            <person name="Toshio Fujiwara R."/>
            <person name="Zhan B."/>
            <person name="Aroian R.V."/>
            <person name="Pafco B."/>
            <person name="Schwarz E.M."/>
        </authorList>
    </citation>
    <scope>NUCLEOTIDE SEQUENCE [LARGE SCALE GENOMIC DNA]</scope>
    <source>
        <strain evidence="1 2">Aroian</strain>
        <tissue evidence="1">Whole animal</tissue>
    </source>
</reference>
<dbReference type="KEGG" id="nai:NECAME_15447"/>
<organism evidence="1 2">
    <name type="scientific">Necator americanus</name>
    <name type="common">Human hookworm</name>
    <dbReference type="NCBI Taxonomy" id="51031"/>
    <lineage>
        <taxon>Eukaryota</taxon>
        <taxon>Metazoa</taxon>
        <taxon>Ecdysozoa</taxon>
        <taxon>Nematoda</taxon>
        <taxon>Chromadorea</taxon>
        <taxon>Rhabditida</taxon>
        <taxon>Rhabditina</taxon>
        <taxon>Rhabditomorpha</taxon>
        <taxon>Strongyloidea</taxon>
        <taxon>Ancylostomatidae</taxon>
        <taxon>Bunostominae</taxon>
        <taxon>Necator</taxon>
    </lineage>
</organism>
<dbReference type="Pfam" id="PF13561">
    <property type="entry name" value="adh_short_C2"/>
    <property type="match status" value="1"/>
</dbReference>
<dbReference type="PRINTS" id="PR00081">
    <property type="entry name" value="GDHRDH"/>
</dbReference>
<dbReference type="PANTHER" id="PTHR44252:SF3">
    <property type="entry name" value="D-ERYTHRULOSE REDUCTASE-RELATED"/>
    <property type="match status" value="1"/>
</dbReference>
<gene>
    <name evidence="1" type="primary">Necator_chrV.g18052</name>
    <name evidence="1" type="ORF">RB195_013262</name>
</gene>
<dbReference type="PRINTS" id="PR00080">
    <property type="entry name" value="SDRFAMILY"/>
</dbReference>
<comment type="caution">
    <text evidence="1">The sequence shown here is derived from an EMBL/GenBank/DDBJ whole genome shotgun (WGS) entry which is preliminary data.</text>
</comment>